<gene>
    <name evidence="6" type="ORF">ASIM_LOCUS11382</name>
</gene>
<proteinExistence type="predicted"/>
<keyword evidence="3 5" id="KW-1133">Transmembrane helix</keyword>
<dbReference type="GO" id="GO:0046513">
    <property type="term" value="P:ceramide biosynthetic process"/>
    <property type="evidence" value="ECO:0007669"/>
    <property type="project" value="TreeGrafter"/>
</dbReference>
<dbReference type="Pfam" id="PF14724">
    <property type="entry name" value="mit_SMPDase"/>
    <property type="match status" value="2"/>
</dbReference>
<evidence type="ECO:0000313" key="8">
    <source>
        <dbReference type="WBParaSite" id="ASIM_0001191601-mRNA-1"/>
    </source>
</evidence>
<evidence type="ECO:0000313" key="6">
    <source>
        <dbReference type="EMBL" id="VDK44932.1"/>
    </source>
</evidence>
<reference evidence="6 7" key="2">
    <citation type="submission" date="2018-11" db="EMBL/GenBank/DDBJ databases">
        <authorList>
            <consortium name="Pathogen Informatics"/>
        </authorList>
    </citation>
    <scope>NUCLEOTIDE SEQUENCE [LARGE SCALE GENOMIC DNA]</scope>
</reference>
<dbReference type="PANTHER" id="PTHR12988">
    <property type="entry name" value="SPHINGOMYELIN PHOSPHODIESTERASE 4"/>
    <property type="match status" value="1"/>
</dbReference>
<dbReference type="EMBL" id="UYRR01031064">
    <property type="protein sequence ID" value="VDK44932.1"/>
    <property type="molecule type" value="Genomic_DNA"/>
</dbReference>
<dbReference type="Proteomes" id="UP000267096">
    <property type="component" value="Unassembled WGS sequence"/>
</dbReference>
<evidence type="ECO:0000313" key="7">
    <source>
        <dbReference type="Proteomes" id="UP000267096"/>
    </source>
</evidence>
<keyword evidence="4 5" id="KW-0472">Membrane</keyword>
<dbReference type="GO" id="GO:0016020">
    <property type="term" value="C:membrane"/>
    <property type="evidence" value="ECO:0007669"/>
    <property type="project" value="UniProtKB-SubCell"/>
</dbReference>
<evidence type="ECO:0000256" key="3">
    <source>
        <dbReference type="ARBA" id="ARBA00022989"/>
    </source>
</evidence>
<feature type="transmembrane region" description="Helical" evidence="5">
    <location>
        <begin position="587"/>
        <end position="616"/>
    </location>
</feature>
<comment type="subcellular location">
    <subcellularLocation>
        <location evidence="1">Membrane</location>
        <topology evidence="1">Single-pass membrane protein</topology>
    </subcellularLocation>
</comment>
<dbReference type="GO" id="GO:0046475">
    <property type="term" value="P:glycerophospholipid catabolic process"/>
    <property type="evidence" value="ECO:0007669"/>
    <property type="project" value="TreeGrafter"/>
</dbReference>
<dbReference type="AlphaFoldDB" id="A0A0M3JUP6"/>
<protein>
    <submittedName>
        <fullName evidence="8">Sphingomyelin phosphodiesterase 4</fullName>
    </submittedName>
</protein>
<dbReference type="InterPro" id="IPR024129">
    <property type="entry name" value="Sphingomy_SMPD4"/>
</dbReference>
<dbReference type="PANTHER" id="PTHR12988:SF6">
    <property type="entry name" value="SPHINGOMYELIN PHOSPHODIESTERASE 4"/>
    <property type="match status" value="1"/>
</dbReference>
<dbReference type="WBParaSite" id="ASIM_0001191601-mRNA-1">
    <property type="protein sequence ID" value="ASIM_0001191601-mRNA-1"/>
    <property type="gene ID" value="ASIM_0001191601"/>
</dbReference>
<sequence>MDFYGSSPSALSLTCNELRDKIVNGAWPGDSIDFALIIVERLFNNPQIDLLSVLPSSSYDLSGIEYDQIIDLIGTSSSAFKALIESDGDQNFDFFIGSFCAHLERSTCDLPVHLVENSVYMYLLADYVCFMMPIETTAGSRADVSTKNLKSSNISISSPLRLFEEDALQRYSLSPARNSLKTLHSFSQSLSPHFVSFICTVIKSLCSLSSWPSEYRLSALRYVLKQYHVFVLALTDDGILLQVKSQLLHNPPFVDQLYDFLDSMLAKWPDNVKFIAVFEVWMTWIRPWRYSQEGDDDCSSQRIQLFIESNRRFYVQLTDAFFRRVVYLDNPSSVLTLRNYLLVILSEQLQKTYKWLRYDLETPIVKLGAVVAKWADYIRRLVAEERECVENESWLGHFVSSSGNENRYQKLSVTLNELDELTNSIADAASTTVSALLNEKACVPPYITSESPRLSSSPWNKPLPDHYVNPSTKLMHLTNLGRQQVRRGTHRFDLSRCCEYIPPLLAPQRSDEVWWLAKLLYRLSCFLNRTAVIKYLSMNYNECSLIGMLSRAVLDPEYPRVVVPSFTKTTFAMKPAMNLRRFAQYKYFLPVCIFVLLAFLMPFYVTLPMLFVFVVLSSVSQF</sequence>
<reference evidence="8" key="1">
    <citation type="submission" date="2017-02" db="UniProtKB">
        <authorList>
            <consortium name="WormBaseParasite"/>
        </authorList>
    </citation>
    <scope>IDENTIFICATION</scope>
</reference>
<name>A0A0M3JUP6_ANISI</name>
<dbReference type="GO" id="GO:0006685">
    <property type="term" value="P:sphingomyelin catabolic process"/>
    <property type="evidence" value="ECO:0007669"/>
    <property type="project" value="TreeGrafter"/>
</dbReference>
<dbReference type="OrthoDB" id="2359216at2759"/>
<organism evidence="8">
    <name type="scientific">Anisakis simplex</name>
    <name type="common">Herring worm</name>
    <dbReference type="NCBI Taxonomy" id="6269"/>
    <lineage>
        <taxon>Eukaryota</taxon>
        <taxon>Metazoa</taxon>
        <taxon>Ecdysozoa</taxon>
        <taxon>Nematoda</taxon>
        <taxon>Chromadorea</taxon>
        <taxon>Rhabditida</taxon>
        <taxon>Spirurina</taxon>
        <taxon>Ascaridomorpha</taxon>
        <taxon>Ascaridoidea</taxon>
        <taxon>Anisakidae</taxon>
        <taxon>Anisakis</taxon>
        <taxon>Anisakis simplex complex</taxon>
    </lineage>
</organism>
<accession>A0A0M3JUP6</accession>
<evidence type="ECO:0000256" key="4">
    <source>
        <dbReference type="ARBA" id="ARBA00023136"/>
    </source>
</evidence>
<dbReference type="GO" id="GO:0050290">
    <property type="term" value="F:sphingomyelin phosphodiesterase D activity"/>
    <property type="evidence" value="ECO:0007669"/>
    <property type="project" value="InterPro"/>
</dbReference>
<evidence type="ECO:0000256" key="2">
    <source>
        <dbReference type="ARBA" id="ARBA00022692"/>
    </source>
</evidence>
<evidence type="ECO:0000256" key="5">
    <source>
        <dbReference type="SAM" id="Phobius"/>
    </source>
</evidence>
<evidence type="ECO:0000256" key="1">
    <source>
        <dbReference type="ARBA" id="ARBA00004167"/>
    </source>
</evidence>
<keyword evidence="7" id="KW-1185">Reference proteome</keyword>
<keyword evidence="2 5" id="KW-0812">Transmembrane</keyword>